<proteinExistence type="predicted"/>
<name>A0A7C9ATT2_OPUST</name>
<reference evidence="1" key="1">
    <citation type="journal article" date="2013" name="J. Plant Res.">
        <title>Effect of fungi and light on seed germination of three Opuntia species from semiarid lands of central Mexico.</title>
        <authorList>
            <person name="Delgado-Sanchez P."/>
            <person name="Jimenez-Bremont J.F."/>
            <person name="Guerrero-Gonzalez Mde L."/>
            <person name="Flores J."/>
        </authorList>
    </citation>
    <scope>NUCLEOTIDE SEQUENCE</scope>
    <source>
        <tissue evidence="1">Cladode</tissue>
    </source>
</reference>
<protein>
    <submittedName>
        <fullName evidence="1">Uncharacterized protein</fullName>
    </submittedName>
</protein>
<sequence length="103" mass="11658">MLAQQNHALLHAQIQICIVRMPCRWGHWDGRCNNSVLRLQSTGEVGFVRPYTQRLLMAYYAIKPSSSPSKMLLCLTKKLALRCFLNELDLSQGNSFELMASGS</sequence>
<organism evidence="1">
    <name type="scientific">Opuntia streptacantha</name>
    <name type="common">Prickly pear cactus</name>
    <name type="synonym">Opuntia cardona</name>
    <dbReference type="NCBI Taxonomy" id="393608"/>
    <lineage>
        <taxon>Eukaryota</taxon>
        <taxon>Viridiplantae</taxon>
        <taxon>Streptophyta</taxon>
        <taxon>Embryophyta</taxon>
        <taxon>Tracheophyta</taxon>
        <taxon>Spermatophyta</taxon>
        <taxon>Magnoliopsida</taxon>
        <taxon>eudicotyledons</taxon>
        <taxon>Gunneridae</taxon>
        <taxon>Pentapetalae</taxon>
        <taxon>Caryophyllales</taxon>
        <taxon>Cactineae</taxon>
        <taxon>Cactaceae</taxon>
        <taxon>Opuntioideae</taxon>
        <taxon>Opuntia</taxon>
    </lineage>
</organism>
<dbReference type="EMBL" id="GISG01265685">
    <property type="protein sequence ID" value="MBA4675036.1"/>
    <property type="molecule type" value="Transcribed_RNA"/>
</dbReference>
<dbReference type="EMBL" id="GISG01265686">
    <property type="protein sequence ID" value="MBA4675037.1"/>
    <property type="molecule type" value="Transcribed_RNA"/>
</dbReference>
<evidence type="ECO:0000313" key="1">
    <source>
        <dbReference type="EMBL" id="MBA4675037.1"/>
    </source>
</evidence>
<accession>A0A7C9ATT2</accession>
<reference evidence="1" key="2">
    <citation type="submission" date="2020-07" db="EMBL/GenBank/DDBJ databases">
        <authorList>
            <person name="Vera ALvarez R."/>
            <person name="Arias-Moreno D.M."/>
            <person name="Jimenez-Jacinto V."/>
            <person name="Jimenez-Bremont J.F."/>
            <person name="Swaminathan K."/>
            <person name="Moose S.P."/>
            <person name="Guerrero-Gonzalez M.L."/>
            <person name="Marino-Ramirez L."/>
            <person name="Landsman D."/>
            <person name="Rodriguez-Kessler M."/>
            <person name="Delgado-Sanchez P."/>
        </authorList>
    </citation>
    <scope>NUCLEOTIDE SEQUENCE</scope>
    <source>
        <tissue evidence="1">Cladode</tissue>
    </source>
</reference>
<dbReference type="AlphaFoldDB" id="A0A7C9ATT2"/>